<proteinExistence type="predicted"/>
<dbReference type="AlphaFoldDB" id="A0AAV9AGC8"/>
<evidence type="ECO:0000256" key="1">
    <source>
        <dbReference type="SAM" id="MobiDB-lite"/>
    </source>
</evidence>
<sequence length="132" mass="14714">MASPDSDESRLLLPPPCRSFFHLRLQRPILSLIRAKPKPSSAAPPLRRRRGTPSIRLGGGRRRTMGRSQRRWGGAAVVIGFLRRIRLSRMLKRLTEAYRVAVAELMEAGAASMEKESHFVVPVMPVSVGFIG</sequence>
<gene>
    <name evidence="2" type="ORF">QJS04_geneDACA013506</name>
</gene>
<evidence type="ECO:0000313" key="2">
    <source>
        <dbReference type="EMBL" id="KAK1263355.1"/>
    </source>
</evidence>
<name>A0AAV9AGC8_ACOGR</name>
<reference evidence="2" key="1">
    <citation type="journal article" date="2023" name="Nat. Commun.">
        <title>Diploid and tetraploid genomes of Acorus and the evolution of monocots.</title>
        <authorList>
            <person name="Ma L."/>
            <person name="Liu K.W."/>
            <person name="Li Z."/>
            <person name="Hsiao Y.Y."/>
            <person name="Qi Y."/>
            <person name="Fu T."/>
            <person name="Tang G.D."/>
            <person name="Zhang D."/>
            <person name="Sun W.H."/>
            <person name="Liu D.K."/>
            <person name="Li Y."/>
            <person name="Chen G.Z."/>
            <person name="Liu X.D."/>
            <person name="Liao X.Y."/>
            <person name="Jiang Y.T."/>
            <person name="Yu X."/>
            <person name="Hao Y."/>
            <person name="Huang J."/>
            <person name="Zhao X.W."/>
            <person name="Ke S."/>
            <person name="Chen Y.Y."/>
            <person name="Wu W.L."/>
            <person name="Hsu J.L."/>
            <person name="Lin Y.F."/>
            <person name="Huang M.D."/>
            <person name="Li C.Y."/>
            <person name="Huang L."/>
            <person name="Wang Z.W."/>
            <person name="Zhao X."/>
            <person name="Zhong W.Y."/>
            <person name="Peng D.H."/>
            <person name="Ahmad S."/>
            <person name="Lan S."/>
            <person name="Zhang J.S."/>
            <person name="Tsai W.C."/>
            <person name="Van de Peer Y."/>
            <person name="Liu Z.J."/>
        </authorList>
    </citation>
    <scope>NUCLEOTIDE SEQUENCE</scope>
    <source>
        <strain evidence="2">SCP</strain>
    </source>
</reference>
<comment type="caution">
    <text evidence="2">The sequence shown here is derived from an EMBL/GenBank/DDBJ whole genome shotgun (WGS) entry which is preliminary data.</text>
</comment>
<keyword evidence="3" id="KW-1185">Reference proteome</keyword>
<reference evidence="2" key="2">
    <citation type="submission" date="2023-06" db="EMBL/GenBank/DDBJ databases">
        <authorList>
            <person name="Ma L."/>
            <person name="Liu K.-W."/>
            <person name="Li Z."/>
            <person name="Hsiao Y.-Y."/>
            <person name="Qi Y."/>
            <person name="Fu T."/>
            <person name="Tang G."/>
            <person name="Zhang D."/>
            <person name="Sun W.-H."/>
            <person name="Liu D.-K."/>
            <person name="Li Y."/>
            <person name="Chen G.-Z."/>
            <person name="Liu X.-D."/>
            <person name="Liao X.-Y."/>
            <person name="Jiang Y.-T."/>
            <person name="Yu X."/>
            <person name="Hao Y."/>
            <person name="Huang J."/>
            <person name="Zhao X.-W."/>
            <person name="Ke S."/>
            <person name="Chen Y.-Y."/>
            <person name="Wu W.-L."/>
            <person name="Hsu J.-L."/>
            <person name="Lin Y.-F."/>
            <person name="Huang M.-D."/>
            <person name="Li C.-Y."/>
            <person name="Huang L."/>
            <person name="Wang Z.-W."/>
            <person name="Zhao X."/>
            <person name="Zhong W.-Y."/>
            <person name="Peng D.-H."/>
            <person name="Ahmad S."/>
            <person name="Lan S."/>
            <person name="Zhang J.-S."/>
            <person name="Tsai W.-C."/>
            <person name="Van De Peer Y."/>
            <person name="Liu Z.-J."/>
        </authorList>
    </citation>
    <scope>NUCLEOTIDE SEQUENCE</scope>
    <source>
        <strain evidence="2">SCP</strain>
        <tissue evidence="2">Leaves</tissue>
    </source>
</reference>
<dbReference type="EMBL" id="JAUJYN010000009">
    <property type="protein sequence ID" value="KAK1263355.1"/>
    <property type="molecule type" value="Genomic_DNA"/>
</dbReference>
<protein>
    <submittedName>
        <fullName evidence="2">Uncharacterized protein</fullName>
    </submittedName>
</protein>
<accession>A0AAV9AGC8</accession>
<evidence type="ECO:0000313" key="3">
    <source>
        <dbReference type="Proteomes" id="UP001179952"/>
    </source>
</evidence>
<organism evidence="2 3">
    <name type="scientific">Acorus gramineus</name>
    <name type="common">Dwarf sweet flag</name>
    <dbReference type="NCBI Taxonomy" id="55184"/>
    <lineage>
        <taxon>Eukaryota</taxon>
        <taxon>Viridiplantae</taxon>
        <taxon>Streptophyta</taxon>
        <taxon>Embryophyta</taxon>
        <taxon>Tracheophyta</taxon>
        <taxon>Spermatophyta</taxon>
        <taxon>Magnoliopsida</taxon>
        <taxon>Liliopsida</taxon>
        <taxon>Acoraceae</taxon>
        <taxon>Acorus</taxon>
    </lineage>
</organism>
<feature type="region of interest" description="Disordered" evidence="1">
    <location>
        <begin position="36"/>
        <end position="67"/>
    </location>
</feature>
<dbReference type="Proteomes" id="UP001179952">
    <property type="component" value="Unassembled WGS sequence"/>
</dbReference>